<dbReference type="EMBL" id="SNXC01000014">
    <property type="protein sequence ID" value="TDO96248.1"/>
    <property type="molecule type" value="Genomic_DNA"/>
</dbReference>
<evidence type="ECO:0008006" key="3">
    <source>
        <dbReference type="Google" id="ProtNLM"/>
    </source>
</evidence>
<protein>
    <recommendedName>
        <fullName evidence="3">Sulfotransferase family protein</fullName>
    </recommendedName>
</protein>
<comment type="caution">
    <text evidence="1">The sequence shown here is derived from an EMBL/GenBank/DDBJ whole genome shotgun (WGS) entry which is preliminary data.</text>
</comment>
<dbReference type="Proteomes" id="UP000294656">
    <property type="component" value="Unassembled WGS sequence"/>
</dbReference>
<proteinExistence type="predicted"/>
<gene>
    <name evidence="1" type="ORF">DFP79_2820</name>
</gene>
<keyword evidence="2" id="KW-1185">Reference proteome</keyword>
<accession>A0A4R6M4K9</accession>
<name>A0A4R6M4K9_9GAMM</name>
<organism evidence="1 2">
    <name type="scientific">Marinomonas balearica</name>
    <dbReference type="NCBI Taxonomy" id="491947"/>
    <lineage>
        <taxon>Bacteria</taxon>
        <taxon>Pseudomonadati</taxon>
        <taxon>Pseudomonadota</taxon>
        <taxon>Gammaproteobacteria</taxon>
        <taxon>Oceanospirillales</taxon>
        <taxon>Oceanospirillaceae</taxon>
        <taxon>Marinomonas</taxon>
    </lineage>
</organism>
<evidence type="ECO:0000313" key="1">
    <source>
        <dbReference type="EMBL" id="TDO96248.1"/>
    </source>
</evidence>
<reference evidence="1 2" key="1">
    <citation type="submission" date="2019-03" db="EMBL/GenBank/DDBJ databases">
        <title>Genomic Encyclopedia of Type Strains, Phase III (KMG-III): the genomes of soil and plant-associated and newly described type strains.</title>
        <authorList>
            <person name="Whitman W."/>
        </authorList>
    </citation>
    <scope>NUCLEOTIDE SEQUENCE [LARGE SCALE GENOMIC DNA]</scope>
    <source>
        <strain evidence="1 2">CECT 7378</strain>
    </source>
</reference>
<evidence type="ECO:0000313" key="2">
    <source>
        <dbReference type="Proteomes" id="UP000294656"/>
    </source>
</evidence>
<sequence>MKKNYCVTANGPAATRWLSFVLASNKRTFVAHGSYPLDSVVNGSYESEKALLSAPINKDAVTRGREAERFIKTTPLKELYEHFKTEFPGFENYGCVHSFVLHELYNKPEIHEMDLTVFNLIRNPINYIASHTKLVTDAHLFAEELHNHYSSFFEKQFLEEFESFPEQFPDFDSNNMEHRGHVLSCYTIKRQQQDLHNFEGVIDNILMEEMTSDIEYLKKYCEMITGLQYSYQSLESFISGGALNSHRRKASSKAEDTYTNWTKLQKDIFHHILDESDLCIYKKNGYNLDFLG</sequence>
<dbReference type="AlphaFoldDB" id="A0A4R6M4K9"/>
<dbReference type="RefSeq" id="WP_133504547.1">
    <property type="nucleotide sequence ID" value="NZ_SNXC01000014.1"/>
</dbReference>
<dbReference type="OrthoDB" id="9820321at2"/>